<feature type="transmembrane region" description="Helical" evidence="2">
    <location>
        <begin position="481"/>
        <end position="507"/>
    </location>
</feature>
<dbReference type="InterPro" id="IPR051943">
    <property type="entry name" value="TRAFAC_Dynamin-like_GTPase"/>
</dbReference>
<feature type="domain" description="Dynamin N-terminal" evidence="3">
    <location>
        <begin position="57"/>
        <end position="218"/>
    </location>
</feature>
<dbReference type="PANTHER" id="PTHR43681:SF1">
    <property type="entry name" value="SARCALUMENIN"/>
    <property type="match status" value="1"/>
</dbReference>
<dbReference type="InterPro" id="IPR045063">
    <property type="entry name" value="Dynamin_N"/>
</dbReference>
<evidence type="ECO:0000256" key="2">
    <source>
        <dbReference type="SAM" id="Phobius"/>
    </source>
</evidence>
<evidence type="ECO:0000313" key="4">
    <source>
        <dbReference type="EMBL" id="BCB81605.1"/>
    </source>
</evidence>
<evidence type="ECO:0000313" key="5">
    <source>
        <dbReference type="Proteomes" id="UP000502508"/>
    </source>
</evidence>
<feature type="coiled-coil region" evidence="1">
    <location>
        <begin position="559"/>
        <end position="586"/>
    </location>
</feature>
<dbReference type="AlphaFoldDB" id="A0A6F8Y685"/>
<sequence length="619" mass="66633">MTQEQPADRHPLTQPVIRLCNDAADVVEQYGETYRDTQAAQLIRAEAGRLTADEATVVVVGEKKRGKSSLINALVGAANLMPVEVDIATSVHVLVRHAPHLRAAALVTGADEPMPIEPADIHRYVAMDPATGAPYRDDVTSVEVGLPSPMLAEGVALVDTPGVGGLVSGHTQITLATLGMADALLFVVHGGTELTASELAFLGQATQRVATVIFVLTQIDKYPAWREILGRNQALIAQHAPRYQAASWFAVSSRAKTDADLALAGGNAEVAARRLEFSGFPALQEAIVEQVARRAAAVRLANAVHVVTMAVDPLLEMYERRMRSLTLDPGLADELATREAAVRDLADRDAVWRKTLASRLKELESVLQLGFRRSVNDLRAIVEEKISTAGPEDFAELAGDLEDGIRGVWMQLENATREGLSRISREIGGELHNAGAVEVANHMALPERLQRMPAPVVGPRDHVGFFAGVERLMPAYGAGSLAFTVLAVATGGIWIPFFVGIGVTAGLMGRRKRLQQLHEGRADAQRYLNRITNELNTEVPPKIREGLAQAGAQLSESISQRLAEQRQAVERELAEHRDNVGKQQEELATQHASTAADVASVTAVARRAAELRGYLSGPA</sequence>
<protein>
    <submittedName>
        <fullName evidence="4">Dynamin</fullName>
    </submittedName>
</protein>
<keyword evidence="2" id="KW-0812">Transmembrane</keyword>
<organism evidence="4 5">
    <name type="scientific">Phytohabitans flavus</name>
    <dbReference type="NCBI Taxonomy" id="1076124"/>
    <lineage>
        <taxon>Bacteria</taxon>
        <taxon>Bacillati</taxon>
        <taxon>Actinomycetota</taxon>
        <taxon>Actinomycetes</taxon>
        <taxon>Micromonosporales</taxon>
        <taxon>Micromonosporaceae</taxon>
    </lineage>
</organism>
<keyword evidence="2" id="KW-0472">Membrane</keyword>
<dbReference type="InterPro" id="IPR027417">
    <property type="entry name" value="P-loop_NTPase"/>
</dbReference>
<evidence type="ECO:0000259" key="3">
    <source>
        <dbReference type="Pfam" id="PF00350"/>
    </source>
</evidence>
<dbReference type="RefSeq" id="WP_173041409.1">
    <property type="nucleotide sequence ID" value="NZ_AP022870.1"/>
</dbReference>
<dbReference type="SUPFAM" id="SSF52540">
    <property type="entry name" value="P-loop containing nucleoside triphosphate hydrolases"/>
    <property type="match status" value="1"/>
</dbReference>
<proteinExistence type="predicted"/>
<name>A0A6F8Y685_9ACTN</name>
<gene>
    <name evidence="4" type="ORF">Pflav_080150</name>
</gene>
<reference evidence="4 5" key="1">
    <citation type="submission" date="2020-03" db="EMBL/GenBank/DDBJ databases">
        <title>Whole genome shotgun sequence of Phytohabitans flavus NBRC 107702.</title>
        <authorList>
            <person name="Komaki H."/>
            <person name="Tamura T."/>
        </authorList>
    </citation>
    <scope>NUCLEOTIDE SEQUENCE [LARGE SCALE GENOMIC DNA]</scope>
    <source>
        <strain evidence="4 5">NBRC 107702</strain>
    </source>
</reference>
<keyword evidence="5" id="KW-1185">Reference proteome</keyword>
<dbReference type="KEGG" id="pfla:Pflav_080150"/>
<dbReference type="Pfam" id="PF00350">
    <property type="entry name" value="Dynamin_N"/>
    <property type="match status" value="1"/>
</dbReference>
<keyword evidence="1" id="KW-0175">Coiled coil</keyword>
<keyword evidence="2" id="KW-1133">Transmembrane helix</keyword>
<reference evidence="4 5" key="2">
    <citation type="submission" date="2020-03" db="EMBL/GenBank/DDBJ databases">
        <authorList>
            <person name="Ichikawa N."/>
            <person name="Kimura A."/>
            <person name="Kitahashi Y."/>
            <person name="Uohara A."/>
        </authorList>
    </citation>
    <scope>NUCLEOTIDE SEQUENCE [LARGE SCALE GENOMIC DNA]</scope>
    <source>
        <strain evidence="4 5">NBRC 107702</strain>
    </source>
</reference>
<dbReference type="PANTHER" id="PTHR43681">
    <property type="entry name" value="TRANSMEMBRANE GTPASE FZO"/>
    <property type="match status" value="1"/>
</dbReference>
<accession>A0A6F8Y685</accession>
<dbReference type="EMBL" id="AP022870">
    <property type="protein sequence ID" value="BCB81605.1"/>
    <property type="molecule type" value="Genomic_DNA"/>
</dbReference>
<dbReference type="Proteomes" id="UP000502508">
    <property type="component" value="Chromosome"/>
</dbReference>
<dbReference type="Gene3D" id="3.40.50.300">
    <property type="entry name" value="P-loop containing nucleotide triphosphate hydrolases"/>
    <property type="match status" value="1"/>
</dbReference>
<evidence type="ECO:0000256" key="1">
    <source>
        <dbReference type="SAM" id="Coils"/>
    </source>
</evidence>